<dbReference type="InterPro" id="IPR000086">
    <property type="entry name" value="NUDIX_hydrolase_dom"/>
</dbReference>
<dbReference type="GO" id="GO:0016787">
    <property type="term" value="F:hydrolase activity"/>
    <property type="evidence" value="ECO:0007669"/>
    <property type="project" value="UniProtKB-KW"/>
</dbReference>
<evidence type="ECO:0000313" key="9">
    <source>
        <dbReference type="EMBL" id="RCS58165.1"/>
    </source>
</evidence>
<dbReference type="PANTHER" id="PTHR11839:SF18">
    <property type="entry name" value="NUDIX HYDROLASE DOMAIN-CONTAINING PROTEIN"/>
    <property type="match status" value="1"/>
</dbReference>
<dbReference type="Pfam" id="PF00293">
    <property type="entry name" value="NUDIX"/>
    <property type="match status" value="1"/>
</dbReference>
<dbReference type="GO" id="GO:0019693">
    <property type="term" value="P:ribose phosphate metabolic process"/>
    <property type="evidence" value="ECO:0007669"/>
    <property type="project" value="TreeGrafter"/>
</dbReference>
<protein>
    <recommendedName>
        <fullName evidence="4">GDP-mannose pyrophosphatase</fullName>
    </recommendedName>
    <alternativeName>
        <fullName evidence="6">GDP-mannose hydrolase</fullName>
    </alternativeName>
    <alternativeName>
        <fullName evidence="7">GDPMK</fullName>
    </alternativeName>
</protein>
<dbReference type="PROSITE" id="PS51462">
    <property type="entry name" value="NUDIX"/>
    <property type="match status" value="1"/>
</dbReference>
<dbReference type="InterPro" id="IPR015797">
    <property type="entry name" value="NUDIX_hydrolase-like_dom_sf"/>
</dbReference>
<organism evidence="9 10">
    <name type="scientific">Parvibium lacunae</name>
    <dbReference type="NCBI Taxonomy" id="1888893"/>
    <lineage>
        <taxon>Bacteria</taxon>
        <taxon>Pseudomonadati</taxon>
        <taxon>Pseudomonadota</taxon>
        <taxon>Betaproteobacteria</taxon>
        <taxon>Burkholderiales</taxon>
        <taxon>Alcaligenaceae</taxon>
        <taxon>Parvibium</taxon>
    </lineage>
</organism>
<comment type="catalytic activity">
    <reaction evidence="1">
        <text>GDP-alpha-D-mannose + H2O = alpha-D-mannose 1-phosphate + GMP + 2 H(+)</text>
        <dbReference type="Rhea" id="RHEA:27978"/>
        <dbReference type="ChEBI" id="CHEBI:15377"/>
        <dbReference type="ChEBI" id="CHEBI:15378"/>
        <dbReference type="ChEBI" id="CHEBI:57527"/>
        <dbReference type="ChEBI" id="CHEBI:58115"/>
        <dbReference type="ChEBI" id="CHEBI:58409"/>
    </reaction>
</comment>
<evidence type="ECO:0000256" key="6">
    <source>
        <dbReference type="ARBA" id="ARBA00032162"/>
    </source>
</evidence>
<evidence type="ECO:0000256" key="5">
    <source>
        <dbReference type="ARBA" id="ARBA00022801"/>
    </source>
</evidence>
<evidence type="ECO:0000256" key="3">
    <source>
        <dbReference type="ARBA" id="ARBA00007275"/>
    </source>
</evidence>
<dbReference type="SUPFAM" id="SSF55811">
    <property type="entry name" value="Nudix"/>
    <property type="match status" value="1"/>
</dbReference>
<proteinExistence type="inferred from homology"/>
<evidence type="ECO:0000256" key="7">
    <source>
        <dbReference type="ARBA" id="ARBA00032272"/>
    </source>
</evidence>
<comment type="cofactor">
    <cofactor evidence="2">
        <name>Mg(2+)</name>
        <dbReference type="ChEBI" id="CHEBI:18420"/>
    </cofactor>
</comment>
<dbReference type="Gene3D" id="3.90.79.10">
    <property type="entry name" value="Nucleoside Triphosphate Pyrophosphohydrolase"/>
    <property type="match status" value="1"/>
</dbReference>
<evidence type="ECO:0000256" key="4">
    <source>
        <dbReference type="ARBA" id="ARBA00016377"/>
    </source>
</evidence>
<comment type="caution">
    <text evidence="9">The sequence shown here is derived from an EMBL/GenBank/DDBJ whole genome shotgun (WGS) entry which is preliminary data.</text>
</comment>
<sequence length="187" mass="20775">MDITALFDTDGFAETRISKQSVFDGVLLHVQADQALLPDGTQAVREYIEHPGAVMVIPQFTDGRLLLERQFRYPLQQMFIEFPAGKLDAGEDPLVCAQRELLEETGYQASHWQYLTAINPGISYSTETIHVYLAQGLTAGPAKLDQGEFLETFITTLPELMALLKAGKLTDVKTQIGVLWLYAGLAR</sequence>
<dbReference type="OrthoDB" id="9806150at2"/>
<dbReference type="PANTHER" id="PTHR11839">
    <property type="entry name" value="UDP/ADP-SUGAR PYROPHOSPHATASE"/>
    <property type="match status" value="1"/>
</dbReference>
<dbReference type="AlphaFoldDB" id="A0A368L3R3"/>
<evidence type="ECO:0000259" key="8">
    <source>
        <dbReference type="PROSITE" id="PS51462"/>
    </source>
</evidence>
<dbReference type="PROSITE" id="PS00893">
    <property type="entry name" value="NUDIX_BOX"/>
    <property type="match status" value="1"/>
</dbReference>
<dbReference type="InterPro" id="IPR020084">
    <property type="entry name" value="NUDIX_hydrolase_CS"/>
</dbReference>
<reference evidence="9 10" key="1">
    <citation type="journal article" date="2018" name="Int. J. Syst. Evol. Microbiol.">
        <title>Parvibium lacunae gen. nov., sp. nov., a new member of the family Alcaligenaceae isolated from a freshwater pond.</title>
        <authorList>
            <person name="Chen W.M."/>
            <person name="Xie P.B."/>
            <person name="Hsu M.Y."/>
            <person name="Sheu S.Y."/>
        </authorList>
    </citation>
    <scope>NUCLEOTIDE SEQUENCE [LARGE SCALE GENOMIC DNA]</scope>
    <source>
        <strain evidence="9 10">KMB9</strain>
    </source>
</reference>
<evidence type="ECO:0000256" key="1">
    <source>
        <dbReference type="ARBA" id="ARBA00000847"/>
    </source>
</evidence>
<comment type="similarity">
    <text evidence="3">Belongs to the Nudix hydrolase family. NudK subfamily.</text>
</comment>
<dbReference type="GO" id="GO:0005829">
    <property type="term" value="C:cytosol"/>
    <property type="evidence" value="ECO:0007669"/>
    <property type="project" value="TreeGrafter"/>
</dbReference>
<dbReference type="Proteomes" id="UP000252357">
    <property type="component" value="Unassembled WGS sequence"/>
</dbReference>
<keyword evidence="5 9" id="KW-0378">Hydrolase</keyword>
<dbReference type="EMBL" id="QPGB01000002">
    <property type="protein sequence ID" value="RCS58165.1"/>
    <property type="molecule type" value="Genomic_DNA"/>
</dbReference>
<name>A0A368L3R3_9BURK</name>
<gene>
    <name evidence="9" type="ORF">DU000_04845</name>
</gene>
<dbReference type="RefSeq" id="WP_114402250.1">
    <property type="nucleotide sequence ID" value="NZ_QPGB01000002.1"/>
</dbReference>
<accession>A0A368L3R3</accession>
<keyword evidence="10" id="KW-1185">Reference proteome</keyword>
<evidence type="ECO:0000256" key="2">
    <source>
        <dbReference type="ARBA" id="ARBA00001946"/>
    </source>
</evidence>
<feature type="domain" description="Nudix hydrolase" evidence="8">
    <location>
        <begin position="46"/>
        <end position="177"/>
    </location>
</feature>
<evidence type="ECO:0000313" key="10">
    <source>
        <dbReference type="Proteomes" id="UP000252357"/>
    </source>
</evidence>
<dbReference type="GO" id="GO:0006753">
    <property type="term" value="P:nucleoside phosphate metabolic process"/>
    <property type="evidence" value="ECO:0007669"/>
    <property type="project" value="TreeGrafter"/>
</dbReference>